<evidence type="ECO:0000313" key="6">
    <source>
        <dbReference type="EMBL" id="KAJ7388482.1"/>
    </source>
</evidence>
<dbReference type="Pfam" id="PF00083">
    <property type="entry name" value="Sugar_tr"/>
    <property type="match status" value="1"/>
</dbReference>
<protein>
    <recommendedName>
        <fullName evidence="8">Major facilitator superfamily (MFS) profile domain-containing protein</fullName>
    </recommendedName>
</protein>
<comment type="subcellular location">
    <subcellularLocation>
        <location evidence="1">Membrane</location>
        <topology evidence="1">Multi-pass membrane protein</topology>
    </subcellularLocation>
</comment>
<dbReference type="GO" id="GO:0016020">
    <property type="term" value="C:membrane"/>
    <property type="evidence" value="ECO:0007669"/>
    <property type="project" value="UniProtKB-SubCell"/>
</dbReference>
<dbReference type="Gene3D" id="1.20.1250.20">
    <property type="entry name" value="MFS general substrate transporter like domains"/>
    <property type="match status" value="1"/>
</dbReference>
<evidence type="ECO:0000256" key="3">
    <source>
        <dbReference type="ARBA" id="ARBA00022989"/>
    </source>
</evidence>
<evidence type="ECO:0000256" key="4">
    <source>
        <dbReference type="ARBA" id="ARBA00023136"/>
    </source>
</evidence>
<keyword evidence="2 5" id="KW-0812">Transmembrane</keyword>
<dbReference type="SUPFAM" id="SSF103473">
    <property type="entry name" value="MFS general substrate transporter"/>
    <property type="match status" value="1"/>
</dbReference>
<dbReference type="AlphaFoldDB" id="A0A9X0D5V7"/>
<keyword evidence="7" id="KW-1185">Reference proteome</keyword>
<feature type="transmembrane region" description="Helical" evidence="5">
    <location>
        <begin position="34"/>
        <end position="50"/>
    </location>
</feature>
<dbReference type="PANTHER" id="PTHR24064">
    <property type="entry name" value="SOLUTE CARRIER FAMILY 22 MEMBER"/>
    <property type="match status" value="1"/>
</dbReference>
<dbReference type="OrthoDB" id="5296287at2759"/>
<dbReference type="Proteomes" id="UP001163046">
    <property type="component" value="Unassembled WGS sequence"/>
</dbReference>
<evidence type="ECO:0000256" key="2">
    <source>
        <dbReference type="ARBA" id="ARBA00022692"/>
    </source>
</evidence>
<feature type="transmembrane region" description="Helical" evidence="5">
    <location>
        <begin position="56"/>
        <end position="75"/>
    </location>
</feature>
<feature type="transmembrane region" description="Helical" evidence="5">
    <location>
        <begin position="175"/>
        <end position="197"/>
    </location>
</feature>
<dbReference type="EMBL" id="MU825466">
    <property type="protein sequence ID" value="KAJ7388482.1"/>
    <property type="molecule type" value="Genomic_DNA"/>
</dbReference>
<accession>A0A9X0D5V7</accession>
<dbReference type="InterPro" id="IPR005828">
    <property type="entry name" value="MFS_sugar_transport-like"/>
</dbReference>
<keyword evidence="3 5" id="KW-1133">Transmembrane helix</keyword>
<reference evidence="6" key="1">
    <citation type="submission" date="2023-01" db="EMBL/GenBank/DDBJ databases">
        <title>Genome assembly of the deep-sea coral Lophelia pertusa.</title>
        <authorList>
            <person name="Herrera S."/>
            <person name="Cordes E."/>
        </authorList>
    </citation>
    <scope>NUCLEOTIDE SEQUENCE</scope>
    <source>
        <strain evidence="6">USNM1676648</strain>
        <tissue evidence="6">Polyp</tissue>
    </source>
</reference>
<evidence type="ECO:0000256" key="5">
    <source>
        <dbReference type="SAM" id="Phobius"/>
    </source>
</evidence>
<sequence length="225" mass="26161">MVGFGLAGAMLSHYVFVMELVGPSKRTAAGNIGYFYYNGFQMLFFLIAYFERDWRILIMAVTLPAILLFPFWKLIPESPRWLVAHDRLDEAQSVIEAFGGKENKPVNSEMLRALLEDVRRGQLERERQAKKYSPIDMLRTPKMRKWTAIICYQWFAVALVSFGMFIFISQLVGDIYVNYIIMKVVTILRIPVTWILYLKFGRRICHGIIMILVGITFLLVLLVYK</sequence>
<feature type="transmembrane region" description="Helical" evidence="5">
    <location>
        <begin position="146"/>
        <end position="169"/>
    </location>
</feature>
<evidence type="ECO:0008006" key="8">
    <source>
        <dbReference type="Google" id="ProtNLM"/>
    </source>
</evidence>
<feature type="transmembrane region" description="Helical" evidence="5">
    <location>
        <begin position="204"/>
        <end position="224"/>
    </location>
</feature>
<dbReference type="GO" id="GO:0022857">
    <property type="term" value="F:transmembrane transporter activity"/>
    <property type="evidence" value="ECO:0007669"/>
    <property type="project" value="InterPro"/>
</dbReference>
<evidence type="ECO:0000313" key="7">
    <source>
        <dbReference type="Proteomes" id="UP001163046"/>
    </source>
</evidence>
<dbReference type="InterPro" id="IPR036259">
    <property type="entry name" value="MFS_trans_sf"/>
</dbReference>
<keyword evidence="4 5" id="KW-0472">Membrane</keyword>
<feature type="non-terminal residue" evidence="6">
    <location>
        <position position="225"/>
    </location>
</feature>
<name>A0A9X0D5V7_9CNID</name>
<gene>
    <name evidence="6" type="ORF">OS493_037392</name>
</gene>
<proteinExistence type="predicted"/>
<evidence type="ECO:0000256" key="1">
    <source>
        <dbReference type="ARBA" id="ARBA00004141"/>
    </source>
</evidence>
<organism evidence="6 7">
    <name type="scientific">Desmophyllum pertusum</name>
    <dbReference type="NCBI Taxonomy" id="174260"/>
    <lineage>
        <taxon>Eukaryota</taxon>
        <taxon>Metazoa</taxon>
        <taxon>Cnidaria</taxon>
        <taxon>Anthozoa</taxon>
        <taxon>Hexacorallia</taxon>
        <taxon>Scleractinia</taxon>
        <taxon>Caryophylliina</taxon>
        <taxon>Caryophylliidae</taxon>
        <taxon>Desmophyllum</taxon>
    </lineage>
</organism>
<comment type="caution">
    <text evidence="6">The sequence shown here is derived from an EMBL/GenBank/DDBJ whole genome shotgun (WGS) entry which is preliminary data.</text>
</comment>